<gene>
    <name evidence="3" type="ORF">RchiOBHm_Chr4g0412011</name>
</gene>
<dbReference type="GO" id="GO:0001680">
    <property type="term" value="P:tRNA 3'-terminal CCA addition"/>
    <property type="evidence" value="ECO:0007669"/>
    <property type="project" value="TreeGrafter"/>
</dbReference>
<feature type="region of interest" description="Disordered" evidence="2">
    <location>
        <begin position="481"/>
        <end position="501"/>
    </location>
</feature>
<comment type="caution">
    <text evidence="3">The sequence shown here is derived from an EMBL/GenBank/DDBJ whole genome shotgun (WGS) entry which is preliminary data.</text>
</comment>
<proteinExistence type="predicted"/>
<sequence>MRQHCVTYLDCTWILIQLVGHSTFNDEQRRLSVYAAMFLPLRKTMYKDRKAKDVPVVNYIFRDSLKQGVSNAETVINLHNALEKFLSLLPHFVPNGDVKLAEVDMGREYVDVPLTSKESNLRVLTEDRRALLVEAERSINNLGDEAAEASFKALKASKTELKALKAYALEKKKNDVVLVFWNRMGLKVATEGAWTLYSRFQPSLFQKVPNSIPNPEFELGARFRRSSQFEGVGARFAAGHFKEKSYFWASLVDGYILTGYVCNSFWFLNILICLLTSCLGKSHQKLVFYDLKNLTSFYDLYFRENKLSGSIYDGCDVCLYCYDFHKLFSLQRILRDDSDGSDSLDGLMFFWLLLYRKAYALCLARLSRKRLGFETRKRPMSLAFKFSLCSSLSRSLCTWMGECGCPAYPDLCLGGAGLDKVWDVKPLLNGTLSWMLCSLNLEDHLSVNGKLLAWQLAHPLGTAEECLKWLKETHSSITRSAGDMEELNAPNNKKCKTEDRD</sequence>
<evidence type="ECO:0000256" key="2">
    <source>
        <dbReference type="SAM" id="MobiDB-lite"/>
    </source>
</evidence>
<dbReference type="GO" id="GO:0003723">
    <property type="term" value="F:RNA binding"/>
    <property type="evidence" value="ECO:0007669"/>
    <property type="project" value="UniProtKB-KW"/>
</dbReference>
<evidence type="ECO:0000313" key="4">
    <source>
        <dbReference type="Proteomes" id="UP000238479"/>
    </source>
</evidence>
<reference evidence="3 4" key="1">
    <citation type="journal article" date="2018" name="Nat. Genet.">
        <title>The Rosa genome provides new insights in the design of modern roses.</title>
        <authorList>
            <person name="Bendahmane M."/>
        </authorList>
    </citation>
    <scope>NUCLEOTIDE SEQUENCE [LARGE SCALE GENOMIC DNA]</scope>
    <source>
        <strain evidence="4">cv. Old Blush</strain>
    </source>
</reference>
<dbReference type="GO" id="GO:0052929">
    <property type="term" value="F:ATP:3'-cytidine-cytidine-tRNA adenylyltransferase activity"/>
    <property type="evidence" value="ECO:0007669"/>
    <property type="project" value="TreeGrafter"/>
</dbReference>
<name>A0A2P6QVR1_ROSCH</name>
<keyword evidence="4" id="KW-1185">Reference proteome</keyword>
<dbReference type="Proteomes" id="UP000238479">
    <property type="component" value="Chromosome 4"/>
</dbReference>
<evidence type="ECO:0000313" key="3">
    <source>
        <dbReference type="EMBL" id="PRQ38277.1"/>
    </source>
</evidence>
<protein>
    <submittedName>
        <fullName evidence="3">Uncharacterized protein</fullName>
    </submittedName>
</protein>
<evidence type="ECO:0000256" key="1">
    <source>
        <dbReference type="ARBA" id="ARBA00022884"/>
    </source>
</evidence>
<dbReference type="GO" id="GO:0052927">
    <property type="term" value="F:CC tRNA cytidylyltransferase activity"/>
    <property type="evidence" value="ECO:0007669"/>
    <property type="project" value="TreeGrafter"/>
</dbReference>
<accession>A0A2P6QVR1</accession>
<dbReference type="STRING" id="74649.A0A2P6QVR1"/>
<dbReference type="PANTHER" id="PTHR13734">
    <property type="entry name" value="TRNA-NUCLEOTIDYLTRANSFERASE"/>
    <property type="match status" value="1"/>
</dbReference>
<dbReference type="PANTHER" id="PTHR13734:SF5">
    <property type="entry name" value="CCA TRNA NUCLEOTIDYLTRANSFERASE, MITOCHONDRIAL"/>
    <property type="match status" value="1"/>
</dbReference>
<keyword evidence="1" id="KW-0694">RNA-binding</keyword>
<dbReference type="Gramene" id="PRQ38277">
    <property type="protein sequence ID" value="PRQ38277"/>
    <property type="gene ID" value="RchiOBHm_Chr4g0412011"/>
</dbReference>
<dbReference type="EMBL" id="PDCK01000042">
    <property type="protein sequence ID" value="PRQ38277.1"/>
    <property type="molecule type" value="Genomic_DNA"/>
</dbReference>
<organism evidence="3 4">
    <name type="scientific">Rosa chinensis</name>
    <name type="common">China rose</name>
    <dbReference type="NCBI Taxonomy" id="74649"/>
    <lineage>
        <taxon>Eukaryota</taxon>
        <taxon>Viridiplantae</taxon>
        <taxon>Streptophyta</taxon>
        <taxon>Embryophyta</taxon>
        <taxon>Tracheophyta</taxon>
        <taxon>Spermatophyta</taxon>
        <taxon>Magnoliopsida</taxon>
        <taxon>eudicotyledons</taxon>
        <taxon>Gunneridae</taxon>
        <taxon>Pentapetalae</taxon>
        <taxon>rosids</taxon>
        <taxon>fabids</taxon>
        <taxon>Rosales</taxon>
        <taxon>Rosaceae</taxon>
        <taxon>Rosoideae</taxon>
        <taxon>Rosoideae incertae sedis</taxon>
        <taxon>Rosa</taxon>
    </lineage>
</organism>
<dbReference type="AlphaFoldDB" id="A0A2P6QVR1"/>